<accession>A0A2I0VZK9</accession>
<comment type="subcellular location">
    <subcellularLocation>
        <location evidence="2">Cell membrane</location>
    </subcellularLocation>
    <subcellularLocation>
        <location evidence="1">Nucleus</location>
    </subcellularLocation>
</comment>
<keyword evidence="8" id="KW-0446">Lipid-binding</keyword>
<reference evidence="14 15" key="2">
    <citation type="journal article" date="2017" name="Nature">
        <title>The Apostasia genome and the evolution of orchids.</title>
        <authorList>
            <person name="Zhang G.Q."/>
            <person name="Liu K.W."/>
            <person name="Li Z."/>
            <person name="Lohaus R."/>
            <person name="Hsiao Y.Y."/>
            <person name="Niu S.C."/>
            <person name="Wang J.Y."/>
            <person name="Lin Y.C."/>
            <person name="Xu Q."/>
            <person name="Chen L.J."/>
            <person name="Yoshida K."/>
            <person name="Fujiwara S."/>
            <person name="Wang Z.W."/>
            <person name="Zhang Y.Q."/>
            <person name="Mitsuda N."/>
            <person name="Wang M."/>
            <person name="Liu G.H."/>
            <person name="Pecoraro L."/>
            <person name="Huang H.X."/>
            <person name="Xiao X.J."/>
            <person name="Lin M."/>
            <person name="Wu X.Y."/>
            <person name="Wu W.L."/>
            <person name="Chen Y.Y."/>
            <person name="Chang S.B."/>
            <person name="Sakamoto S."/>
            <person name="Ohme-Takagi M."/>
            <person name="Yagi M."/>
            <person name="Zeng S.J."/>
            <person name="Shen C.Y."/>
            <person name="Yeh C.M."/>
            <person name="Luo Y.B."/>
            <person name="Tsai W.C."/>
            <person name="Van de Peer Y."/>
            <person name="Liu Z.J."/>
        </authorList>
    </citation>
    <scope>NUCLEOTIDE SEQUENCE [LARGE SCALE GENOMIC DNA]</scope>
    <source>
        <tissue evidence="14">The whole plant</tissue>
    </source>
</reference>
<dbReference type="InterPro" id="IPR044562">
    <property type="entry name" value="CAR1-11"/>
</dbReference>
<dbReference type="InterPro" id="IPR000008">
    <property type="entry name" value="C2_dom"/>
</dbReference>
<evidence type="ECO:0000256" key="9">
    <source>
        <dbReference type="ARBA" id="ARBA00023136"/>
    </source>
</evidence>
<dbReference type="GO" id="GO:0046872">
    <property type="term" value="F:metal ion binding"/>
    <property type="evidence" value="ECO:0007669"/>
    <property type="project" value="UniProtKB-KW"/>
</dbReference>
<dbReference type="AlphaFoldDB" id="A0A2I0VZK9"/>
<evidence type="ECO:0000256" key="2">
    <source>
        <dbReference type="ARBA" id="ARBA00004236"/>
    </source>
</evidence>
<feature type="compositionally biased region" description="Low complexity" evidence="12">
    <location>
        <begin position="31"/>
        <end position="48"/>
    </location>
</feature>
<keyword evidence="3" id="KW-0343">GTPase activation</keyword>
<dbReference type="GO" id="GO:0005634">
    <property type="term" value="C:nucleus"/>
    <property type="evidence" value="ECO:0007669"/>
    <property type="project" value="UniProtKB-SubCell"/>
</dbReference>
<reference evidence="14 15" key="1">
    <citation type="journal article" date="2016" name="Sci. Rep.">
        <title>The Dendrobium catenatum Lindl. genome sequence provides insights into polysaccharide synthase, floral development and adaptive evolution.</title>
        <authorList>
            <person name="Zhang G.Q."/>
            <person name="Xu Q."/>
            <person name="Bian C."/>
            <person name="Tsai W.C."/>
            <person name="Yeh C.M."/>
            <person name="Liu K.W."/>
            <person name="Yoshida K."/>
            <person name="Zhang L.S."/>
            <person name="Chang S.B."/>
            <person name="Chen F."/>
            <person name="Shi Y."/>
            <person name="Su Y.Y."/>
            <person name="Zhang Y.Q."/>
            <person name="Chen L.J."/>
            <person name="Yin Y."/>
            <person name="Lin M."/>
            <person name="Huang H."/>
            <person name="Deng H."/>
            <person name="Wang Z.W."/>
            <person name="Zhu S.L."/>
            <person name="Zhao X."/>
            <person name="Deng C."/>
            <person name="Niu S.C."/>
            <person name="Huang J."/>
            <person name="Wang M."/>
            <person name="Liu G.H."/>
            <person name="Yang H.J."/>
            <person name="Xiao X.J."/>
            <person name="Hsiao Y.Y."/>
            <person name="Wu W.L."/>
            <person name="Chen Y.Y."/>
            <person name="Mitsuda N."/>
            <person name="Ohme-Takagi M."/>
            <person name="Luo Y.B."/>
            <person name="Van de Peer Y."/>
            <person name="Liu Z.J."/>
        </authorList>
    </citation>
    <scope>NUCLEOTIDE SEQUENCE [LARGE SCALE GENOMIC DNA]</scope>
    <source>
        <tissue evidence="14">The whole plant</tissue>
    </source>
</reference>
<sequence>MRSNQISGFEPGRIRSSRSYSSGPVWPLDLGADSAASSSGSDGFPCSSEIRPFKRLRASETSVPEYDARLKLKRKKVEGPSTSTAVAATCGHRSPGTPMVAASIPSSSESDGFMCSSEIRPFKRLRTGETSVPGCDGHIKLKRKQVEGPSPSTAVAANCSHRSPRTPLDLGAASDPSKGQSNGFPYSSDIHECGFHCNDGLKTGCRDDLRAVLLLVKLKTQVIKKTVNPEWDEELTFSVEDPSVPVKLEVYDKDRFSADDPMGDAEFDIKPFFEAVKMDLKGDPPPDGSVLRKQASTRANCLAGESSIYLLNGKVVQDIVLRLRNVECGEIELQLRWVDLPSSKSS</sequence>
<keyword evidence="5" id="KW-0938">Abscisic acid signaling pathway</keyword>
<comment type="similarity">
    <text evidence="11">Belongs to the plant CAR protein family.</text>
</comment>
<evidence type="ECO:0000256" key="11">
    <source>
        <dbReference type="ARBA" id="ARBA00024037"/>
    </source>
</evidence>
<dbReference type="Gene3D" id="2.60.40.150">
    <property type="entry name" value="C2 domain"/>
    <property type="match status" value="1"/>
</dbReference>
<evidence type="ECO:0000313" key="14">
    <source>
        <dbReference type="EMBL" id="PKU68844.1"/>
    </source>
</evidence>
<feature type="region of interest" description="Disordered" evidence="12">
    <location>
        <begin position="1"/>
        <end position="21"/>
    </location>
</feature>
<evidence type="ECO:0000256" key="7">
    <source>
        <dbReference type="ARBA" id="ARBA00022837"/>
    </source>
</evidence>
<dbReference type="GO" id="GO:0005096">
    <property type="term" value="F:GTPase activator activity"/>
    <property type="evidence" value="ECO:0007669"/>
    <property type="project" value="UniProtKB-KW"/>
</dbReference>
<dbReference type="InterPro" id="IPR035892">
    <property type="entry name" value="C2_domain_sf"/>
</dbReference>
<evidence type="ECO:0000313" key="15">
    <source>
        <dbReference type="Proteomes" id="UP000233837"/>
    </source>
</evidence>
<keyword evidence="6" id="KW-0479">Metal-binding</keyword>
<dbReference type="GO" id="GO:0008289">
    <property type="term" value="F:lipid binding"/>
    <property type="evidence" value="ECO:0007669"/>
    <property type="project" value="UniProtKB-KW"/>
</dbReference>
<dbReference type="SUPFAM" id="SSF49562">
    <property type="entry name" value="C2 domain (Calcium/lipid-binding domain, CaLB)"/>
    <property type="match status" value="1"/>
</dbReference>
<keyword evidence="10" id="KW-0539">Nucleus</keyword>
<dbReference type="SMART" id="SM00239">
    <property type="entry name" value="C2"/>
    <property type="match status" value="1"/>
</dbReference>
<proteinExistence type="inferred from homology"/>
<dbReference type="PANTHER" id="PTHR45933:SF5">
    <property type="entry name" value="PROTEIN C2-DOMAIN ABA-RELATED 4"/>
    <property type="match status" value="1"/>
</dbReference>
<evidence type="ECO:0000256" key="5">
    <source>
        <dbReference type="ARBA" id="ARBA00022682"/>
    </source>
</evidence>
<evidence type="ECO:0000256" key="1">
    <source>
        <dbReference type="ARBA" id="ARBA00004123"/>
    </source>
</evidence>
<evidence type="ECO:0000256" key="3">
    <source>
        <dbReference type="ARBA" id="ARBA00022468"/>
    </source>
</evidence>
<dbReference type="GO" id="GO:0009738">
    <property type="term" value="P:abscisic acid-activated signaling pathway"/>
    <property type="evidence" value="ECO:0007669"/>
    <property type="project" value="UniProtKB-KW"/>
</dbReference>
<dbReference type="GO" id="GO:0005886">
    <property type="term" value="C:plasma membrane"/>
    <property type="evidence" value="ECO:0007669"/>
    <property type="project" value="UniProtKB-SubCell"/>
</dbReference>
<name>A0A2I0VZK9_9ASPA</name>
<evidence type="ECO:0000256" key="8">
    <source>
        <dbReference type="ARBA" id="ARBA00023121"/>
    </source>
</evidence>
<evidence type="ECO:0000256" key="4">
    <source>
        <dbReference type="ARBA" id="ARBA00022475"/>
    </source>
</evidence>
<evidence type="ECO:0000256" key="10">
    <source>
        <dbReference type="ARBA" id="ARBA00023242"/>
    </source>
</evidence>
<feature type="domain" description="C2" evidence="13">
    <location>
        <begin position="164"/>
        <end position="282"/>
    </location>
</feature>
<keyword evidence="15" id="KW-1185">Reference proteome</keyword>
<gene>
    <name evidence="14" type="primary">AGD13</name>
    <name evidence="14" type="ORF">MA16_Dca010588</name>
</gene>
<dbReference type="Pfam" id="PF00168">
    <property type="entry name" value="C2"/>
    <property type="match status" value="1"/>
</dbReference>
<keyword evidence="9" id="KW-0472">Membrane</keyword>
<evidence type="ECO:0000259" key="13">
    <source>
        <dbReference type="PROSITE" id="PS50004"/>
    </source>
</evidence>
<evidence type="ECO:0000256" key="6">
    <source>
        <dbReference type="ARBA" id="ARBA00022723"/>
    </source>
</evidence>
<dbReference type="PROSITE" id="PS50004">
    <property type="entry name" value="C2"/>
    <property type="match status" value="1"/>
</dbReference>
<evidence type="ECO:0000256" key="12">
    <source>
        <dbReference type="SAM" id="MobiDB-lite"/>
    </source>
</evidence>
<keyword evidence="7" id="KW-0106">Calcium</keyword>
<dbReference type="EMBL" id="KZ503042">
    <property type="protein sequence ID" value="PKU68844.1"/>
    <property type="molecule type" value="Genomic_DNA"/>
</dbReference>
<dbReference type="Proteomes" id="UP000233837">
    <property type="component" value="Unassembled WGS sequence"/>
</dbReference>
<feature type="region of interest" description="Disordered" evidence="12">
    <location>
        <begin position="145"/>
        <end position="183"/>
    </location>
</feature>
<protein>
    <submittedName>
        <fullName evidence="14">Putative ADP-ribosylation factor GTPase-activating protein AGD13</fullName>
    </submittedName>
</protein>
<keyword evidence="4" id="KW-1003">Cell membrane</keyword>
<organism evidence="14 15">
    <name type="scientific">Dendrobium catenatum</name>
    <dbReference type="NCBI Taxonomy" id="906689"/>
    <lineage>
        <taxon>Eukaryota</taxon>
        <taxon>Viridiplantae</taxon>
        <taxon>Streptophyta</taxon>
        <taxon>Embryophyta</taxon>
        <taxon>Tracheophyta</taxon>
        <taxon>Spermatophyta</taxon>
        <taxon>Magnoliopsida</taxon>
        <taxon>Liliopsida</taxon>
        <taxon>Asparagales</taxon>
        <taxon>Orchidaceae</taxon>
        <taxon>Epidendroideae</taxon>
        <taxon>Malaxideae</taxon>
        <taxon>Dendrobiinae</taxon>
        <taxon>Dendrobium</taxon>
    </lineage>
</organism>
<dbReference type="PANTHER" id="PTHR45933">
    <property type="entry name" value="PROTEIN C2-DOMAIN ABA-RELATED 4"/>
    <property type="match status" value="1"/>
</dbReference>
<feature type="region of interest" description="Disordered" evidence="12">
    <location>
        <begin position="31"/>
        <end position="50"/>
    </location>
</feature>